<accession>A0ABR0Q213</accession>
<keyword evidence="2" id="KW-1185">Reference proteome</keyword>
<proteinExistence type="predicted"/>
<evidence type="ECO:0000313" key="2">
    <source>
        <dbReference type="Proteomes" id="UP001358586"/>
    </source>
</evidence>
<comment type="caution">
    <text evidence="1">The sequence shown here is derived from an EMBL/GenBank/DDBJ whole genome shotgun (WGS) entry which is preliminary data.</text>
</comment>
<evidence type="ECO:0000313" key="1">
    <source>
        <dbReference type="EMBL" id="KAK5833077.1"/>
    </source>
</evidence>
<gene>
    <name evidence="1" type="ORF">PVK06_016889</name>
</gene>
<reference evidence="1 2" key="1">
    <citation type="submission" date="2023-03" db="EMBL/GenBank/DDBJ databases">
        <title>WGS of Gossypium arboreum.</title>
        <authorList>
            <person name="Yu D."/>
        </authorList>
    </citation>
    <scope>NUCLEOTIDE SEQUENCE [LARGE SCALE GENOMIC DNA]</scope>
    <source>
        <tissue evidence="1">Leaf</tissue>
    </source>
</reference>
<name>A0ABR0Q213_GOSAR</name>
<protein>
    <submittedName>
        <fullName evidence="1">Uncharacterized protein</fullName>
    </submittedName>
</protein>
<sequence length="152" mass="17616">MISAIERKDEPKEVKLIEEKTSRVNSMVLFCKNKDGEERLMFVEINIAGQKLSTLVDMGVLDLFTSEKATKKLGLSIRKLNKKIKMVNTEEALTVRVDRNVELQTIEWKGKEEFEVIHLDDYDYVLGLNFFDRIQAVLYPWADQIHIVTSPL</sequence>
<dbReference type="EMBL" id="JARKNE010000005">
    <property type="protein sequence ID" value="KAK5833077.1"/>
    <property type="molecule type" value="Genomic_DNA"/>
</dbReference>
<organism evidence="1 2">
    <name type="scientific">Gossypium arboreum</name>
    <name type="common">Tree cotton</name>
    <name type="synonym">Gossypium nanking</name>
    <dbReference type="NCBI Taxonomy" id="29729"/>
    <lineage>
        <taxon>Eukaryota</taxon>
        <taxon>Viridiplantae</taxon>
        <taxon>Streptophyta</taxon>
        <taxon>Embryophyta</taxon>
        <taxon>Tracheophyta</taxon>
        <taxon>Spermatophyta</taxon>
        <taxon>Magnoliopsida</taxon>
        <taxon>eudicotyledons</taxon>
        <taxon>Gunneridae</taxon>
        <taxon>Pentapetalae</taxon>
        <taxon>rosids</taxon>
        <taxon>malvids</taxon>
        <taxon>Malvales</taxon>
        <taxon>Malvaceae</taxon>
        <taxon>Malvoideae</taxon>
        <taxon>Gossypium</taxon>
    </lineage>
</organism>
<dbReference type="InterPro" id="IPR021109">
    <property type="entry name" value="Peptidase_aspartic_dom_sf"/>
</dbReference>
<dbReference type="Gene3D" id="2.40.70.10">
    <property type="entry name" value="Acid Proteases"/>
    <property type="match status" value="1"/>
</dbReference>
<dbReference type="Proteomes" id="UP001358586">
    <property type="component" value="Chromosome 5"/>
</dbReference>